<dbReference type="Proteomes" id="UP000677082">
    <property type="component" value="Unassembled WGS sequence"/>
</dbReference>
<dbReference type="EMBL" id="BOQN01000173">
    <property type="protein sequence ID" value="GIM97951.1"/>
    <property type="molecule type" value="Genomic_DNA"/>
</dbReference>
<name>A0A920BRT6_9ACTN</name>
<evidence type="ECO:0000313" key="2">
    <source>
        <dbReference type="EMBL" id="GIM97951.1"/>
    </source>
</evidence>
<feature type="region of interest" description="Disordered" evidence="1">
    <location>
        <begin position="46"/>
        <end position="78"/>
    </location>
</feature>
<keyword evidence="3" id="KW-1185">Reference proteome</keyword>
<gene>
    <name evidence="2" type="ORF">Ato02nite_097440</name>
</gene>
<organism evidence="2 3">
    <name type="scientific">Paractinoplanes toevensis</name>
    <dbReference type="NCBI Taxonomy" id="571911"/>
    <lineage>
        <taxon>Bacteria</taxon>
        <taxon>Bacillati</taxon>
        <taxon>Actinomycetota</taxon>
        <taxon>Actinomycetes</taxon>
        <taxon>Micromonosporales</taxon>
        <taxon>Micromonosporaceae</taxon>
        <taxon>Paractinoplanes</taxon>
    </lineage>
</organism>
<dbReference type="AlphaFoldDB" id="A0A920BRT6"/>
<reference evidence="2 3" key="1">
    <citation type="submission" date="2021-03" db="EMBL/GenBank/DDBJ databases">
        <title>Whole genome shotgun sequence of Actinoplanes toevensis NBRC 105298.</title>
        <authorList>
            <person name="Komaki H."/>
            <person name="Tamura T."/>
        </authorList>
    </citation>
    <scope>NUCLEOTIDE SEQUENCE [LARGE SCALE GENOMIC DNA]</scope>
    <source>
        <strain evidence="2 3">NBRC 105298</strain>
    </source>
</reference>
<proteinExistence type="predicted"/>
<sequence>MGGAEVSVAKKLAVQNVFHDFASLPSVALNRRRGWRPRDRMGEAGFADQAADSVAGATKPGGDGAHGVAGPVADGGDA</sequence>
<evidence type="ECO:0000256" key="1">
    <source>
        <dbReference type="SAM" id="MobiDB-lite"/>
    </source>
</evidence>
<protein>
    <submittedName>
        <fullName evidence="2">Uncharacterized protein</fullName>
    </submittedName>
</protein>
<feature type="compositionally biased region" description="Low complexity" evidence="1">
    <location>
        <begin position="68"/>
        <end position="78"/>
    </location>
</feature>
<accession>A0A920BRT6</accession>
<evidence type="ECO:0000313" key="3">
    <source>
        <dbReference type="Proteomes" id="UP000677082"/>
    </source>
</evidence>
<comment type="caution">
    <text evidence="2">The sequence shown here is derived from an EMBL/GenBank/DDBJ whole genome shotgun (WGS) entry which is preliminary data.</text>
</comment>